<keyword evidence="4" id="KW-1185">Reference proteome</keyword>
<organism evidence="3 4">
    <name type="scientific">Digitaria exilis</name>
    <dbReference type="NCBI Taxonomy" id="1010633"/>
    <lineage>
        <taxon>Eukaryota</taxon>
        <taxon>Viridiplantae</taxon>
        <taxon>Streptophyta</taxon>
        <taxon>Embryophyta</taxon>
        <taxon>Tracheophyta</taxon>
        <taxon>Spermatophyta</taxon>
        <taxon>Magnoliopsida</taxon>
        <taxon>Liliopsida</taxon>
        <taxon>Poales</taxon>
        <taxon>Poaceae</taxon>
        <taxon>PACMAD clade</taxon>
        <taxon>Panicoideae</taxon>
        <taxon>Panicodae</taxon>
        <taxon>Paniceae</taxon>
        <taxon>Anthephorinae</taxon>
        <taxon>Digitaria</taxon>
    </lineage>
</organism>
<protein>
    <recommendedName>
        <fullName evidence="2">F-box domain-containing protein</fullName>
    </recommendedName>
</protein>
<dbReference type="InterPro" id="IPR036047">
    <property type="entry name" value="F-box-like_dom_sf"/>
</dbReference>
<gene>
    <name evidence="3" type="ORF">HU200_045519</name>
</gene>
<dbReference type="Proteomes" id="UP000636709">
    <property type="component" value="Unassembled WGS sequence"/>
</dbReference>
<name>A0A835AY58_9POAL</name>
<feature type="domain" description="F-box" evidence="2">
    <location>
        <begin position="13"/>
        <end position="61"/>
    </location>
</feature>
<dbReference type="PROSITE" id="PS50181">
    <property type="entry name" value="FBOX"/>
    <property type="match status" value="1"/>
</dbReference>
<dbReference type="Pfam" id="PF12937">
    <property type="entry name" value="F-box-like"/>
    <property type="match status" value="1"/>
</dbReference>
<reference evidence="3" key="1">
    <citation type="submission" date="2020-07" db="EMBL/GenBank/DDBJ databases">
        <title>Genome sequence and genetic diversity analysis of an under-domesticated orphan crop, white fonio (Digitaria exilis).</title>
        <authorList>
            <person name="Bennetzen J.L."/>
            <person name="Chen S."/>
            <person name="Ma X."/>
            <person name="Wang X."/>
            <person name="Yssel A.E.J."/>
            <person name="Chaluvadi S.R."/>
            <person name="Johnson M."/>
            <person name="Gangashetty P."/>
            <person name="Hamidou F."/>
            <person name="Sanogo M.D."/>
            <person name="Zwaenepoel A."/>
            <person name="Wallace J."/>
            <person name="Van De Peer Y."/>
            <person name="Van Deynze A."/>
        </authorList>
    </citation>
    <scope>NUCLEOTIDE SEQUENCE</scope>
    <source>
        <tissue evidence="3">Leaves</tissue>
    </source>
</reference>
<evidence type="ECO:0000256" key="1">
    <source>
        <dbReference type="SAM" id="MobiDB-lite"/>
    </source>
</evidence>
<accession>A0A835AY58</accession>
<feature type="region of interest" description="Disordered" evidence="1">
    <location>
        <begin position="275"/>
        <end position="295"/>
    </location>
</feature>
<dbReference type="Gene3D" id="1.20.1280.50">
    <property type="match status" value="1"/>
</dbReference>
<sequence length="295" mass="32960">MSDFVSRQEQTSPAKLADMPGDHWTEIFLHLPPQPHILLRVSHVCRSWRRLAADPAFLRSFRARHTNTPPLAGVFHNICTKDTLPLRRGFSCPAHWQVLDSRQGRVLFHAVARGVAPSMLILWDPLTRRCEQIAMPPNWAVYDYGKLSGAVVCMAGDDADGRHRDCRSGPFMVVLMIGHQPRALVSVYYSSEDGGEWNKAISFDGLPMWAEVVPKPCVVIRNTLYHATKWMDVQIVRVDRGRLGLVPMTQQRAPLPSVGPLALDKPFAVCPRRHSATKKSLTAPNVTEPGHVTSA</sequence>
<comment type="caution">
    <text evidence="3">The sequence shown here is derived from an EMBL/GenBank/DDBJ whole genome shotgun (WGS) entry which is preliminary data.</text>
</comment>
<evidence type="ECO:0000313" key="3">
    <source>
        <dbReference type="EMBL" id="KAF8682059.1"/>
    </source>
</evidence>
<dbReference type="AlphaFoldDB" id="A0A835AY58"/>
<dbReference type="PANTHER" id="PTHR32133">
    <property type="entry name" value="OS07G0120400 PROTEIN"/>
    <property type="match status" value="1"/>
</dbReference>
<dbReference type="EMBL" id="JACEFO010002109">
    <property type="protein sequence ID" value="KAF8682059.1"/>
    <property type="molecule type" value="Genomic_DNA"/>
</dbReference>
<dbReference type="OrthoDB" id="685706at2759"/>
<evidence type="ECO:0000313" key="4">
    <source>
        <dbReference type="Proteomes" id="UP000636709"/>
    </source>
</evidence>
<proteinExistence type="predicted"/>
<evidence type="ECO:0000259" key="2">
    <source>
        <dbReference type="PROSITE" id="PS50181"/>
    </source>
</evidence>
<dbReference type="InterPro" id="IPR001810">
    <property type="entry name" value="F-box_dom"/>
</dbReference>
<dbReference type="PANTHER" id="PTHR32133:SF302">
    <property type="entry name" value="F-BOX DOMAIN CONTAINING PROTEIN, EXPRESSED"/>
    <property type="match status" value="1"/>
</dbReference>
<dbReference type="SUPFAM" id="SSF81383">
    <property type="entry name" value="F-box domain"/>
    <property type="match status" value="1"/>
</dbReference>